<dbReference type="PROSITE" id="PS51257">
    <property type="entry name" value="PROKAR_LIPOPROTEIN"/>
    <property type="match status" value="1"/>
</dbReference>
<proteinExistence type="predicted"/>
<reference evidence="1 2" key="1">
    <citation type="journal article" date="2011" name="J. Microbiol.">
        <title>Gramella jeungdoensis sp. nov., isolated from a solar saltern in Korea.</title>
        <authorList>
            <person name="Joung Y."/>
            <person name="Kim H."/>
            <person name="Jang T."/>
            <person name="Ahn T.S."/>
            <person name="Joh K."/>
        </authorList>
    </citation>
    <scope>NUCLEOTIDE SEQUENCE [LARGE SCALE GENOMIC DNA]</scope>
    <source>
        <strain evidence="1 2">KCTC 23123</strain>
    </source>
</reference>
<dbReference type="AlphaFoldDB" id="A0A4Y8AR77"/>
<protein>
    <submittedName>
        <fullName evidence="1">Gliding motility lipoprotein GldB</fullName>
    </submittedName>
</protein>
<dbReference type="NCBIfam" id="TIGR03514">
    <property type="entry name" value="GldB_lipo"/>
    <property type="match status" value="1"/>
</dbReference>
<organism evidence="1 2">
    <name type="scientific">Gramella jeungdoensis</name>
    <dbReference type="NCBI Taxonomy" id="708091"/>
    <lineage>
        <taxon>Bacteria</taxon>
        <taxon>Pseudomonadati</taxon>
        <taxon>Bacteroidota</taxon>
        <taxon>Flavobacteriia</taxon>
        <taxon>Flavobacteriales</taxon>
        <taxon>Flavobacteriaceae</taxon>
        <taxon>Christiangramia</taxon>
    </lineage>
</organism>
<dbReference type="RefSeq" id="WP_134248580.1">
    <property type="nucleotide sequence ID" value="NZ_SNQI01000004.1"/>
</dbReference>
<name>A0A4Y8AR77_9FLAO</name>
<comment type="caution">
    <text evidence="1">The sequence shown here is derived from an EMBL/GenBank/DDBJ whole genome shotgun (WGS) entry which is preliminary data.</text>
</comment>
<dbReference type="Pfam" id="PF25594">
    <property type="entry name" value="GldB_lipo"/>
    <property type="match status" value="1"/>
</dbReference>
<dbReference type="EMBL" id="SNQI01000004">
    <property type="protein sequence ID" value="TEW72877.1"/>
    <property type="molecule type" value="Genomic_DNA"/>
</dbReference>
<dbReference type="OrthoDB" id="976022at2"/>
<dbReference type="InterPro" id="IPR019853">
    <property type="entry name" value="GldB-like"/>
</dbReference>
<sequence length="319" mass="37791">MNKILILLVVLLVSFSCKKEIKRNIDVSNIEINVEVDRFEQNFFNTTVKTLPELKKQYPYLFPKHNSDSIWLQKINDIDEIELFKTSQEVFGDFSEQTSEIEDLFKHIKYYHKNFKEPKIITLITNLDYESKIIYADSLLFVSLDMYLGKDQAIYLDFPAYLSQNFDKKQLVVDIANEISKKYFSFSRKRQFLDIMIDQGKRMFLIESYLPEYSKASLIGYTSEEFDWAAANESEIWKFFIEHELLYSLDPNLRTRFIDKAPFSKFFIDIDKESPGSIGVWLGWQIVTSYMKNNNVTLQQLLQLNADEIFKNSKYKPKK</sequence>
<evidence type="ECO:0000313" key="2">
    <source>
        <dbReference type="Proteomes" id="UP000298517"/>
    </source>
</evidence>
<keyword evidence="2" id="KW-1185">Reference proteome</keyword>
<keyword evidence="1" id="KW-0449">Lipoprotein</keyword>
<evidence type="ECO:0000313" key="1">
    <source>
        <dbReference type="EMBL" id="TEW72877.1"/>
    </source>
</evidence>
<accession>A0A4Y8AR77</accession>
<gene>
    <name evidence="1" type="primary">gldB</name>
    <name evidence="1" type="ORF">E2488_11820</name>
</gene>
<dbReference type="Proteomes" id="UP000298517">
    <property type="component" value="Unassembled WGS sequence"/>
</dbReference>